<dbReference type="SMART" id="SM00473">
    <property type="entry name" value="PAN_AP"/>
    <property type="match status" value="1"/>
</dbReference>
<dbReference type="InterPro" id="IPR011009">
    <property type="entry name" value="Kinase-like_dom_sf"/>
</dbReference>
<dbReference type="FunFam" id="3.30.200.20:FF:000330">
    <property type="entry name" value="G-type lectin S-receptor-like serine/threonine-protein kinase At4g03230"/>
    <property type="match status" value="1"/>
</dbReference>
<dbReference type="OMA" id="QSAYHES"/>
<dbReference type="Gene3D" id="3.50.4.10">
    <property type="entry name" value="Hepatocyte Growth Factor"/>
    <property type="match status" value="1"/>
</dbReference>
<keyword evidence="15" id="KW-0325">Glycoprotein</keyword>
<comment type="caution">
    <text evidence="24">The sequence shown here is derived from an EMBL/GenBank/DDBJ whole genome shotgun (WGS) entry which is preliminary data.</text>
</comment>
<feature type="transmembrane region" description="Helical" evidence="20">
    <location>
        <begin position="47"/>
        <end position="64"/>
    </location>
</feature>
<dbReference type="SMART" id="SM00108">
    <property type="entry name" value="B_lectin"/>
    <property type="match status" value="1"/>
</dbReference>
<protein>
    <recommendedName>
        <fullName evidence="18">Receptor-like serine/threonine-protein kinase</fullName>
        <ecNumber evidence="18">2.7.11.1</ecNumber>
    </recommendedName>
</protein>
<dbReference type="GO" id="GO:0005886">
    <property type="term" value="C:plasma membrane"/>
    <property type="evidence" value="ECO:0007669"/>
    <property type="project" value="UniProtKB-SubCell"/>
</dbReference>
<dbReference type="FunFam" id="1.10.510.10:FF:000060">
    <property type="entry name" value="G-type lectin S-receptor-like serine/threonine-protein kinase"/>
    <property type="match status" value="1"/>
</dbReference>
<dbReference type="CDD" id="cd01098">
    <property type="entry name" value="PAN_AP_plant"/>
    <property type="match status" value="1"/>
</dbReference>
<dbReference type="InterPro" id="IPR017441">
    <property type="entry name" value="Protein_kinase_ATP_BS"/>
</dbReference>
<dbReference type="InterPro" id="IPR036426">
    <property type="entry name" value="Bulb-type_lectin_dom_sf"/>
</dbReference>
<evidence type="ECO:0000256" key="18">
    <source>
        <dbReference type="PIRNR" id="PIRNR000641"/>
    </source>
</evidence>
<dbReference type="SUPFAM" id="SSF51110">
    <property type="entry name" value="alpha-D-mannose-specific plant lectins"/>
    <property type="match status" value="1"/>
</dbReference>
<evidence type="ECO:0000313" key="25">
    <source>
        <dbReference type="Proteomes" id="UP000238479"/>
    </source>
</evidence>
<dbReference type="InterPro" id="IPR000858">
    <property type="entry name" value="S_locus_glycoprot_dom"/>
</dbReference>
<dbReference type="PROSITE" id="PS50948">
    <property type="entry name" value="PAN"/>
    <property type="match status" value="1"/>
</dbReference>
<dbReference type="InterPro" id="IPR024171">
    <property type="entry name" value="SRK-like_kinase"/>
</dbReference>
<evidence type="ECO:0000256" key="1">
    <source>
        <dbReference type="ARBA" id="ARBA00004251"/>
    </source>
</evidence>
<evidence type="ECO:0000256" key="2">
    <source>
        <dbReference type="ARBA" id="ARBA00022475"/>
    </source>
</evidence>
<keyword evidence="12 20" id="KW-0472">Membrane</keyword>
<dbReference type="Gene3D" id="2.90.10.10">
    <property type="entry name" value="Bulb-type lectin domain"/>
    <property type="match status" value="1"/>
</dbReference>
<comment type="catalytic activity">
    <reaction evidence="17 18">
        <text>L-seryl-[protein] + ATP = O-phospho-L-seryl-[protein] + ADP + H(+)</text>
        <dbReference type="Rhea" id="RHEA:17989"/>
        <dbReference type="Rhea" id="RHEA-COMP:9863"/>
        <dbReference type="Rhea" id="RHEA-COMP:11604"/>
        <dbReference type="ChEBI" id="CHEBI:15378"/>
        <dbReference type="ChEBI" id="CHEBI:29999"/>
        <dbReference type="ChEBI" id="CHEBI:30616"/>
        <dbReference type="ChEBI" id="CHEBI:83421"/>
        <dbReference type="ChEBI" id="CHEBI:456216"/>
        <dbReference type="EC" id="2.7.11.1"/>
    </reaction>
</comment>
<evidence type="ECO:0000256" key="13">
    <source>
        <dbReference type="ARBA" id="ARBA00023157"/>
    </source>
</evidence>
<evidence type="ECO:0000256" key="16">
    <source>
        <dbReference type="ARBA" id="ARBA00047899"/>
    </source>
</evidence>
<dbReference type="Proteomes" id="UP000238479">
    <property type="component" value="Chromosome 5"/>
</dbReference>
<dbReference type="InterPro" id="IPR008271">
    <property type="entry name" value="Ser/Thr_kinase_AS"/>
</dbReference>
<evidence type="ECO:0000256" key="6">
    <source>
        <dbReference type="ARBA" id="ARBA00022729"/>
    </source>
</evidence>
<dbReference type="SUPFAM" id="SSF57414">
    <property type="entry name" value="Hairpin loop containing domain-like"/>
    <property type="match status" value="1"/>
</dbReference>
<dbReference type="Pfam" id="PF07714">
    <property type="entry name" value="PK_Tyr_Ser-Thr"/>
    <property type="match status" value="1"/>
</dbReference>
<dbReference type="PROSITE" id="PS50927">
    <property type="entry name" value="BULB_LECTIN"/>
    <property type="match status" value="1"/>
</dbReference>
<dbReference type="CDD" id="cd00028">
    <property type="entry name" value="B_lectin"/>
    <property type="match status" value="1"/>
</dbReference>
<dbReference type="PROSITE" id="PS00107">
    <property type="entry name" value="PROTEIN_KINASE_ATP"/>
    <property type="match status" value="1"/>
</dbReference>
<comment type="subcellular location">
    <subcellularLocation>
        <location evidence="1">Cell membrane</location>
        <topology evidence="1">Single-pass type I membrane protein</topology>
    </subcellularLocation>
</comment>
<evidence type="ECO:0000256" key="12">
    <source>
        <dbReference type="ARBA" id="ARBA00023136"/>
    </source>
</evidence>
<dbReference type="SMART" id="SM00220">
    <property type="entry name" value="S_TKc"/>
    <property type="match status" value="1"/>
</dbReference>
<dbReference type="EMBL" id="PDCK01000043">
    <property type="protein sequence ID" value="PRQ28616.1"/>
    <property type="molecule type" value="Genomic_DNA"/>
</dbReference>
<evidence type="ECO:0000259" key="23">
    <source>
        <dbReference type="PROSITE" id="PS50948"/>
    </source>
</evidence>
<evidence type="ECO:0000256" key="4">
    <source>
        <dbReference type="ARBA" id="ARBA00022679"/>
    </source>
</evidence>
<dbReference type="AlphaFoldDB" id="A0A2P6Q378"/>
<dbReference type="Gene3D" id="1.10.510.10">
    <property type="entry name" value="Transferase(Phosphotransferase) domain 1"/>
    <property type="match status" value="1"/>
</dbReference>
<organism evidence="24 25">
    <name type="scientific">Rosa chinensis</name>
    <name type="common">China rose</name>
    <dbReference type="NCBI Taxonomy" id="74649"/>
    <lineage>
        <taxon>Eukaryota</taxon>
        <taxon>Viridiplantae</taxon>
        <taxon>Streptophyta</taxon>
        <taxon>Embryophyta</taxon>
        <taxon>Tracheophyta</taxon>
        <taxon>Spermatophyta</taxon>
        <taxon>Magnoliopsida</taxon>
        <taxon>eudicotyledons</taxon>
        <taxon>Gunneridae</taxon>
        <taxon>Pentapetalae</taxon>
        <taxon>rosids</taxon>
        <taxon>fabids</taxon>
        <taxon>Rosales</taxon>
        <taxon>Rosaceae</taxon>
        <taxon>Rosoideae</taxon>
        <taxon>Rosoideae incertae sedis</taxon>
        <taxon>Rosa</taxon>
    </lineage>
</organism>
<keyword evidence="25" id="KW-1185">Reference proteome</keyword>
<keyword evidence="7" id="KW-0430">Lectin</keyword>
<dbReference type="GO" id="GO:0030246">
    <property type="term" value="F:carbohydrate binding"/>
    <property type="evidence" value="ECO:0007669"/>
    <property type="project" value="UniProtKB-KW"/>
</dbReference>
<keyword evidence="4 18" id="KW-0808">Transferase</keyword>
<feature type="domain" description="Protein kinase" evidence="21">
    <location>
        <begin position="555"/>
        <end position="833"/>
    </location>
</feature>
<evidence type="ECO:0000256" key="17">
    <source>
        <dbReference type="ARBA" id="ARBA00048679"/>
    </source>
</evidence>
<keyword evidence="9 18" id="KW-0418">Kinase</keyword>
<dbReference type="PANTHER" id="PTHR27002">
    <property type="entry name" value="RECEPTOR-LIKE SERINE/THREONINE-PROTEIN KINASE SD1-8"/>
    <property type="match status" value="1"/>
</dbReference>
<dbReference type="PROSITE" id="PS50011">
    <property type="entry name" value="PROTEIN_KINASE_DOM"/>
    <property type="match status" value="1"/>
</dbReference>
<evidence type="ECO:0000256" key="15">
    <source>
        <dbReference type="ARBA" id="ARBA00023180"/>
    </source>
</evidence>
<evidence type="ECO:0000256" key="7">
    <source>
        <dbReference type="ARBA" id="ARBA00022734"/>
    </source>
</evidence>
<evidence type="ECO:0000256" key="3">
    <source>
        <dbReference type="ARBA" id="ARBA00022527"/>
    </source>
</evidence>
<feature type="transmembrane region" description="Helical" evidence="20">
    <location>
        <begin position="481"/>
        <end position="503"/>
    </location>
</feature>
<dbReference type="InterPro" id="IPR003609">
    <property type="entry name" value="Pan_app"/>
</dbReference>
<keyword evidence="2" id="KW-1003">Cell membrane</keyword>
<keyword evidence="3 18" id="KW-0723">Serine/threonine-protein kinase</keyword>
<evidence type="ECO:0000259" key="22">
    <source>
        <dbReference type="PROSITE" id="PS50927"/>
    </source>
</evidence>
<keyword evidence="5 20" id="KW-0812">Transmembrane</keyword>
<comment type="similarity">
    <text evidence="18">Belongs to the protein kinase superfamily. Ser/Thr protein kinase family.</text>
</comment>
<sequence>MYGRFYYPPTGLLSNVECNWSVTLKHIEIKMISIQRSFNRNMESKKWFIRLTLLCIFIVLPSCISTETITLNQAIKDGDVLVSSRKIFALGFFSPGNSGKRYVGVWYNQVPNKTIVWVANRDNPVNDTSGFLAIQGNGGLVIYGNERNIPLWSANVSLSSPNSSIVKLLDTGNLVLLENGDSQRVVWQGFDYPTDTMLPTMKLGVDRRSGLNRSLTSWKSQSDPGKGNCSYWVDPGGLQMILYKDGAPRWRSEIGSWTGQRWGVVTTFVYNEDEVTVVTIPTTNQSTFSRTVLDESGILGRFMWDDRLHQWTDYWSAPIERCDFYGQCGPNGNCDPYTVDTTLITIGCSCLPGYEPKSPEDWYMRDGSGGCVNETGISMCRSGEGFVKVKNVKLPDSSLASVDMSLSLKECEKKCLENCSCTAYSSANESSREVGCVTWYGDLMDTSTNPDVGQDLYVRVDAAVLAEYAKKSNALSKKGKLAISLASSAVLALLLLVSLLYWFMRRKRNAKQTQEKYIFRASMEDSTGDLNDENKMNSDVPFFDLRTIAASTDNFSIANKLGNGGFGSVYKGILCNGTEIAVKRLSKHSGQGVKEFKNEVVLIAKLQHRNLVRILGYCVQDEEKMLIYEYVPNRSLDFFIFDETKRALLDWTKRFGIICGIARGILYLHQDSRLRIIHRDLKASNILLDGSMNPKIADFGMARIFSGDQSEASTSRVVGTYGYMSPEYAMEGLFSVKSDVYSFGVLLLEIITGKRNAGYYHEKYPDSNLVGHVWALWKEGKALEIVDSCLDEAFPVNGVLRCIQIALLCVQEFATDRPTMPTVVFMLGNDAALASARRPAFLVKRIYSDGELSVNDVTCTMVEAR</sequence>
<evidence type="ECO:0000256" key="11">
    <source>
        <dbReference type="ARBA" id="ARBA00022989"/>
    </source>
</evidence>
<keyword evidence="14" id="KW-0675">Receptor</keyword>
<dbReference type="InterPro" id="IPR000719">
    <property type="entry name" value="Prot_kinase_dom"/>
</dbReference>
<feature type="binding site" evidence="19">
    <location>
        <position position="583"/>
    </location>
    <ligand>
        <name>ATP</name>
        <dbReference type="ChEBI" id="CHEBI:30616"/>
    </ligand>
</feature>
<dbReference type="PANTHER" id="PTHR27002:SF1095">
    <property type="entry name" value="G-TYPE LECTIN S-RECEPTOR-LIKE SERINE_THREONINE-PROTEIN KINASE RKS1"/>
    <property type="match status" value="1"/>
</dbReference>
<evidence type="ECO:0000313" key="24">
    <source>
        <dbReference type="EMBL" id="PRQ28616.1"/>
    </source>
</evidence>
<dbReference type="Pfam" id="PF01453">
    <property type="entry name" value="B_lectin"/>
    <property type="match status" value="1"/>
</dbReference>
<evidence type="ECO:0000256" key="14">
    <source>
        <dbReference type="ARBA" id="ARBA00023170"/>
    </source>
</evidence>
<dbReference type="Gramene" id="PRQ28616">
    <property type="protein sequence ID" value="PRQ28616"/>
    <property type="gene ID" value="RchiOBHm_Chr5g0004931"/>
</dbReference>
<evidence type="ECO:0000256" key="20">
    <source>
        <dbReference type="SAM" id="Phobius"/>
    </source>
</evidence>
<dbReference type="GO" id="GO:0048544">
    <property type="term" value="P:recognition of pollen"/>
    <property type="evidence" value="ECO:0007669"/>
    <property type="project" value="InterPro"/>
</dbReference>
<dbReference type="InterPro" id="IPR001245">
    <property type="entry name" value="Ser-Thr/Tyr_kinase_cat_dom"/>
</dbReference>
<keyword evidence="6" id="KW-0732">Signal</keyword>
<name>A0A2P6Q378_ROSCH</name>
<dbReference type="GO" id="GO:0106310">
    <property type="term" value="F:protein serine kinase activity"/>
    <property type="evidence" value="ECO:0007669"/>
    <property type="project" value="RHEA"/>
</dbReference>
<evidence type="ECO:0000256" key="8">
    <source>
        <dbReference type="ARBA" id="ARBA00022741"/>
    </source>
</evidence>
<dbReference type="GO" id="GO:0005524">
    <property type="term" value="F:ATP binding"/>
    <property type="evidence" value="ECO:0007669"/>
    <property type="project" value="UniProtKB-UniRule"/>
</dbReference>
<evidence type="ECO:0000256" key="9">
    <source>
        <dbReference type="ARBA" id="ARBA00022777"/>
    </source>
</evidence>
<dbReference type="EC" id="2.7.11.1" evidence="18"/>
<reference evidence="24 25" key="1">
    <citation type="journal article" date="2018" name="Nat. Genet.">
        <title>The Rosa genome provides new insights in the design of modern roses.</title>
        <authorList>
            <person name="Bendahmane M."/>
        </authorList>
    </citation>
    <scope>NUCLEOTIDE SEQUENCE [LARGE SCALE GENOMIC DNA]</scope>
    <source>
        <strain evidence="25">cv. Old Blush</strain>
    </source>
</reference>
<dbReference type="Pfam" id="PF08276">
    <property type="entry name" value="PAN_2"/>
    <property type="match status" value="1"/>
</dbReference>
<dbReference type="FunFam" id="2.90.10.10:FF:000029">
    <property type="entry name" value="G-type lectin S-receptor-like serine/threonine-protein kinase"/>
    <property type="match status" value="1"/>
</dbReference>
<dbReference type="STRING" id="74649.A0A2P6Q378"/>
<keyword evidence="11 20" id="KW-1133">Transmembrane helix</keyword>
<keyword evidence="10 18" id="KW-0067">ATP-binding</keyword>
<dbReference type="Pfam" id="PF00954">
    <property type="entry name" value="S_locus_glycop"/>
    <property type="match status" value="1"/>
</dbReference>
<evidence type="ECO:0000259" key="21">
    <source>
        <dbReference type="PROSITE" id="PS50011"/>
    </source>
</evidence>
<evidence type="ECO:0000256" key="5">
    <source>
        <dbReference type="ARBA" id="ARBA00022692"/>
    </source>
</evidence>
<keyword evidence="13" id="KW-1015">Disulfide bond</keyword>
<gene>
    <name evidence="24" type="ORF">RchiOBHm_Chr5g0004931</name>
</gene>
<proteinExistence type="inferred from homology"/>
<dbReference type="CDD" id="cd14066">
    <property type="entry name" value="STKc_IRAK"/>
    <property type="match status" value="1"/>
</dbReference>
<evidence type="ECO:0000256" key="10">
    <source>
        <dbReference type="ARBA" id="ARBA00022840"/>
    </source>
</evidence>
<keyword evidence="8 18" id="KW-0547">Nucleotide-binding</keyword>
<feature type="domain" description="Bulb-type lectin" evidence="22">
    <location>
        <begin position="66"/>
        <end position="189"/>
    </location>
</feature>
<comment type="catalytic activity">
    <reaction evidence="16 18">
        <text>L-threonyl-[protein] + ATP = O-phospho-L-threonyl-[protein] + ADP + H(+)</text>
        <dbReference type="Rhea" id="RHEA:46608"/>
        <dbReference type="Rhea" id="RHEA-COMP:11060"/>
        <dbReference type="Rhea" id="RHEA-COMP:11605"/>
        <dbReference type="ChEBI" id="CHEBI:15378"/>
        <dbReference type="ChEBI" id="CHEBI:30013"/>
        <dbReference type="ChEBI" id="CHEBI:30616"/>
        <dbReference type="ChEBI" id="CHEBI:61977"/>
        <dbReference type="ChEBI" id="CHEBI:456216"/>
        <dbReference type="EC" id="2.7.11.1"/>
    </reaction>
</comment>
<accession>A0A2P6Q378</accession>
<dbReference type="InterPro" id="IPR001480">
    <property type="entry name" value="Bulb-type_lectin_dom"/>
</dbReference>
<dbReference type="GO" id="GO:0004674">
    <property type="term" value="F:protein serine/threonine kinase activity"/>
    <property type="evidence" value="ECO:0007669"/>
    <property type="project" value="UniProtKB-KW"/>
</dbReference>
<feature type="domain" description="Apple" evidence="23">
    <location>
        <begin position="380"/>
        <end position="461"/>
    </location>
</feature>
<evidence type="ECO:0000256" key="19">
    <source>
        <dbReference type="PROSITE-ProRule" id="PRU10141"/>
    </source>
</evidence>
<dbReference type="SUPFAM" id="SSF56112">
    <property type="entry name" value="Protein kinase-like (PK-like)"/>
    <property type="match status" value="1"/>
</dbReference>
<dbReference type="Gene3D" id="3.30.200.20">
    <property type="entry name" value="Phosphorylase Kinase, domain 1"/>
    <property type="match status" value="1"/>
</dbReference>
<dbReference type="PROSITE" id="PS00108">
    <property type="entry name" value="PROTEIN_KINASE_ST"/>
    <property type="match status" value="1"/>
</dbReference>
<dbReference type="PIRSF" id="PIRSF000641">
    <property type="entry name" value="SRK"/>
    <property type="match status" value="1"/>
</dbReference>